<keyword evidence="1" id="KW-1133">Transmembrane helix</keyword>
<keyword evidence="3" id="KW-1185">Reference proteome</keyword>
<proteinExistence type="predicted"/>
<feature type="transmembrane region" description="Helical" evidence="1">
    <location>
        <begin position="6"/>
        <end position="27"/>
    </location>
</feature>
<keyword evidence="1" id="KW-0472">Membrane</keyword>
<evidence type="ECO:0000313" key="2">
    <source>
        <dbReference type="EMBL" id="MDQ0578001.1"/>
    </source>
</evidence>
<sequence length="60" mass="6767">MNVKLFFVAVGLMMLAGLFFFFTLGSFDVPRERRRYEVVALWLCLGLASLGSSIYIISVT</sequence>
<reference evidence="2 3" key="1">
    <citation type="submission" date="2023-07" db="EMBL/GenBank/DDBJ databases">
        <title>Comparative genomics of wheat-associated soil bacteria to identify genetic determinants of phenazine resistance.</title>
        <authorList>
            <person name="Mouncey N."/>
        </authorList>
    </citation>
    <scope>NUCLEOTIDE SEQUENCE [LARGE SCALE GENOMIC DNA]</scope>
    <source>
        <strain evidence="2 3">B2I6</strain>
    </source>
</reference>
<organism evidence="2 3">
    <name type="scientific">Streptomyces rishiriensis</name>
    <dbReference type="NCBI Taxonomy" id="68264"/>
    <lineage>
        <taxon>Bacteria</taxon>
        <taxon>Bacillati</taxon>
        <taxon>Actinomycetota</taxon>
        <taxon>Actinomycetes</taxon>
        <taxon>Kitasatosporales</taxon>
        <taxon>Streptomycetaceae</taxon>
        <taxon>Streptomyces</taxon>
    </lineage>
</organism>
<gene>
    <name evidence="2" type="ORF">QF030_000179</name>
</gene>
<evidence type="ECO:0000256" key="1">
    <source>
        <dbReference type="SAM" id="Phobius"/>
    </source>
</evidence>
<accession>A0ABU0NFW6</accession>
<dbReference type="RefSeq" id="WP_307160700.1">
    <property type="nucleotide sequence ID" value="NZ_JAUSWV010000001.1"/>
</dbReference>
<evidence type="ECO:0000313" key="3">
    <source>
        <dbReference type="Proteomes" id="UP001230654"/>
    </source>
</evidence>
<keyword evidence="1" id="KW-0812">Transmembrane</keyword>
<protein>
    <submittedName>
        <fullName evidence="2">Uncharacterized protein</fullName>
    </submittedName>
</protein>
<dbReference type="Proteomes" id="UP001230654">
    <property type="component" value="Unassembled WGS sequence"/>
</dbReference>
<dbReference type="EMBL" id="JAUSWV010000001">
    <property type="protein sequence ID" value="MDQ0578001.1"/>
    <property type="molecule type" value="Genomic_DNA"/>
</dbReference>
<comment type="caution">
    <text evidence="2">The sequence shown here is derived from an EMBL/GenBank/DDBJ whole genome shotgun (WGS) entry which is preliminary data.</text>
</comment>
<feature type="transmembrane region" description="Helical" evidence="1">
    <location>
        <begin position="39"/>
        <end position="58"/>
    </location>
</feature>
<name>A0ABU0NFW6_STRRH</name>